<dbReference type="Proteomes" id="UP001152484">
    <property type="component" value="Unassembled WGS sequence"/>
</dbReference>
<dbReference type="AlphaFoldDB" id="A0A9P0ZMY4"/>
<gene>
    <name evidence="1" type="ORF">CEURO_LOCUS17191</name>
</gene>
<sequence length="116" mass="13316">MLLDVAIVEVKRLISFFEKYRETGFSSAMHVAKEIASELEVEPVFPQKRVIRRKKQFDESVGESSVSSTSTPEELFRVEYFVYIVDQSIGSLTRRFGVILHSFTNSTAEGWAMQRC</sequence>
<evidence type="ECO:0000313" key="2">
    <source>
        <dbReference type="Proteomes" id="UP001152484"/>
    </source>
</evidence>
<dbReference type="OrthoDB" id="1304808at2759"/>
<reference evidence="1" key="1">
    <citation type="submission" date="2022-07" db="EMBL/GenBank/DDBJ databases">
        <authorList>
            <person name="Macas J."/>
            <person name="Novak P."/>
            <person name="Neumann P."/>
        </authorList>
    </citation>
    <scope>NUCLEOTIDE SEQUENCE</scope>
</reference>
<proteinExistence type="predicted"/>
<keyword evidence="2" id="KW-1185">Reference proteome</keyword>
<comment type="caution">
    <text evidence="1">The sequence shown here is derived from an EMBL/GenBank/DDBJ whole genome shotgun (WGS) entry which is preliminary data.</text>
</comment>
<protein>
    <submittedName>
        <fullName evidence="1">Uncharacterized protein</fullName>
    </submittedName>
</protein>
<evidence type="ECO:0000313" key="1">
    <source>
        <dbReference type="EMBL" id="CAH9106090.1"/>
    </source>
</evidence>
<name>A0A9P0ZMY4_CUSEU</name>
<organism evidence="1 2">
    <name type="scientific">Cuscuta europaea</name>
    <name type="common">European dodder</name>
    <dbReference type="NCBI Taxonomy" id="41803"/>
    <lineage>
        <taxon>Eukaryota</taxon>
        <taxon>Viridiplantae</taxon>
        <taxon>Streptophyta</taxon>
        <taxon>Embryophyta</taxon>
        <taxon>Tracheophyta</taxon>
        <taxon>Spermatophyta</taxon>
        <taxon>Magnoliopsida</taxon>
        <taxon>eudicotyledons</taxon>
        <taxon>Gunneridae</taxon>
        <taxon>Pentapetalae</taxon>
        <taxon>asterids</taxon>
        <taxon>lamiids</taxon>
        <taxon>Solanales</taxon>
        <taxon>Convolvulaceae</taxon>
        <taxon>Cuscuteae</taxon>
        <taxon>Cuscuta</taxon>
        <taxon>Cuscuta subgen. Cuscuta</taxon>
    </lineage>
</organism>
<accession>A0A9P0ZMY4</accession>
<dbReference type="EMBL" id="CAMAPE010000048">
    <property type="protein sequence ID" value="CAH9106090.1"/>
    <property type="molecule type" value="Genomic_DNA"/>
</dbReference>